<dbReference type="EMBL" id="NKXS01002193">
    <property type="protein sequence ID" value="PIN14856.1"/>
    <property type="molecule type" value="Genomic_DNA"/>
</dbReference>
<protein>
    <recommendedName>
        <fullName evidence="7">Mitochondrial ATPase inhibitor</fullName>
    </recommendedName>
</protein>
<evidence type="ECO:0000256" key="4">
    <source>
        <dbReference type="SAM" id="MobiDB-lite"/>
    </source>
</evidence>
<comment type="similarity">
    <text evidence="2">Belongs to the ATPase inhibitor family.</text>
</comment>
<evidence type="ECO:0000313" key="5">
    <source>
        <dbReference type="EMBL" id="PIN14856.1"/>
    </source>
</evidence>
<dbReference type="PANTHER" id="PTHR33878">
    <property type="entry name" value="OS08G0559000 PROTEIN"/>
    <property type="match status" value="1"/>
</dbReference>
<comment type="caution">
    <text evidence="5">The sequence shown here is derived from an EMBL/GenBank/DDBJ whole genome shotgun (WGS) entry which is preliminary data.</text>
</comment>
<dbReference type="Gene3D" id="1.20.5.500">
    <property type="entry name" value="Single helix bin"/>
    <property type="match status" value="1"/>
</dbReference>
<dbReference type="AlphaFoldDB" id="A0A2G9HBH2"/>
<sequence>MAMRSVVSRGGLCRLMEGNWGSSASSLRYFSDDKGRVLSEEERAKETVYIQKMERERMEKLKKKAEQEKAEKEKSNKTGEEASKS</sequence>
<comment type="subcellular location">
    <subcellularLocation>
        <location evidence="1">Mitochondrion</location>
    </subcellularLocation>
</comment>
<name>A0A2G9HBH2_9LAMI</name>
<evidence type="ECO:0000256" key="2">
    <source>
        <dbReference type="ARBA" id="ARBA00010901"/>
    </source>
</evidence>
<dbReference type="InterPro" id="IPR045284">
    <property type="entry name" value="At2g27730-like"/>
</dbReference>
<dbReference type="Proteomes" id="UP000231279">
    <property type="component" value="Unassembled WGS sequence"/>
</dbReference>
<keyword evidence="3" id="KW-0496">Mitochondrion</keyword>
<keyword evidence="6" id="KW-1185">Reference proteome</keyword>
<feature type="region of interest" description="Disordered" evidence="4">
    <location>
        <begin position="58"/>
        <end position="85"/>
    </location>
</feature>
<accession>A0A2G9HBH2</accession>
<organism evidence="5 6">
    <name type="scientific">Handroanthus impetiginosus</name>
    <dbReference type="NCBI Taxonomy" id="429701"/>
    <lineage>
        <taxon>Eukaryota</taxon>
        <taxon>Viridiplantae</taxon>
        <taxon>Streptophyta</taxon>
        <taxon>Embryophyta</taxon>
        <taxon>Tracheophyta</taxon>
        <taxon>Spermatophyta</taxon>
        <taxon>Magnoliopsida</taxon>
        <taxon>eudicotyledons</taxon>
        <taxon>Gunneridae</taxon>
        <taxon>Pentapetalae</taxon>
        <taxon>asterids</taxon>
        <taxon>lamiids</taxon>
        <taxon>Lamiales</taxon>
        <taxon>Bignoniaceae</taxon>
        <taxon>Crescentiina</taxon>
        <taxon>Tabebuia alliance</taxon>
        <taxon>Handroanthus</taxon>
    </lineage>
</organism>
<dbReference type="PANTHER" id="PTHR33878:SF4">
    <property type="entry name" value="OS08G0558900 PROTEIN"/>
    <property type="match status" value="1"/>
</dbReference>
<evidence type="ECO:0000256" key="1">
    <source>
        <dbReference type="ARBA" id="ARBA00004173"/>
    </source>
</evidence>
<dbReference type="Pfam" id="PF04568">
    <property type="entry name" value="IATP"/>
    <property type="match status" value="1"/>
</dbReference>
<dbReference type="OrthoDB" id="691961at2759"/>
<dbReference type="GO" id="GO:0042030">
    <property type="term" value="F:ATPase inhibitor activity"/>
    <property type="evidence" value="ECO:0007669"/>
    <property type="project" value="InterPro"/>
</dbReference>
<dbReference type="InterPro" id="IPR007648">
    <property type="entry name" value="ATPase_inhibitor_mt"/>
</dbReference>
<dbReference type="GO" id="GO:0005739">
    <property type="term" value="C:mitochondrion"/>
    <property type="evidence" value="ECO:0007669"/>
    <property type="project" value="UniProtKB-SubCell"/>
</dbReference>
<gene>
    <name evidence="5" type="ORF">CDL12_12506</name>
</gene>
<proteinExistence type="inferred from homology"/>
<evidence type="ECO:0008006" key="7">
    <source>
        <dbReference type="Google" id="ProtNLM"/>
    </source>
</evidence>
<evidence type="ECO:0000256" key="3">
    <source>
        <dbReference type="ARBA" id="ARBA00023128"/>
    </source>
</evidence>
<reference evidence="6" key="1">
    <citation type="journal article" date="2018" name="Gigascience">
        <title>Genome assembly of the Pink Ipe (Handroanthus impetiginosus, Bignoniaceae), a highly valued, ecologically keystone Neotropical timber forest tree.</title>
        <authorList>
            <person name="Silva-Junior O.B."/>
            <person name="Grattapaglia D."/>
            <person name="Novaes E."/>
            <person name="Collevatti R.G."/>
        </authorList>
    </citation>
    <scope>NUCLEOTIDE SEQUENCE [LARGE SCALE GENOMIC DNA]</scope>
    <source>
        <strain evidence="6">cv. UFG-1</strain>
    </source>
</reference>
<dbReference type="STRING" id="429701.A0A2G9HBH2"/>
<evidence type="ECO:0000313" key="6">
    <source>
        <dbReference type="Proteomes" id="UP000231279"/>
    </source>
</evidence>